<dbReference type="InterPro" id="IPR036280">
    <property type="entry name" value="Multihaem_cyt_sf"/>
</dbReference>
<dbReference type="Proteomes" id="UP001529340">
    <property type="component" value="Unassembled WGS sequence"/>
</dbReference>
<dbReference type="InterPro" id="IPR010181">
    <property type="entry name" value="CGCAxxGCC_motif"/>
</dbReference>
<evidence type="ECO:0000313" key="1">
    <source>
        <dbReference type="EMBL" id="MDM8156016.1"/>
    </source>
</evidence>
<comment type="caution">
    <text evidence="1">The sequence shown here is derived from an EMBL/GenBank/DDBJ whole genome shotgun (WGS) entry which is preliminary data.</text>
</comment>
<dbReference type="NCBIfam" id="TIGR01909">
    <property type="entry name" value="C_GCAxxG_C_C"/>
    <property type="match status" value="1"/>
</dbReference>
<dbReference type="EMBL" id="JAUDCG010000001">
    <property type="protein sequence ID" value="MDM8156016.1"/>
    <property type="molecule type" value="Genomic_DNA"/>
</dbReference>
<protein>
    <submittedName>
        <fullName evidence="1">C-GCAxxG-C-C family protein</fullName>
    </submittedName>
</protein>
<evidence type="ECO:0000313" key="2">
    <source>
        <dbReference type="Proteomes" id="UP001529340"/>
    </source>
</evidence>
<reference evidence="2" key="1">
    <citation type="submission" date="2023-06" db="EMBL/GenBank/DDBJ databases">
        <title>Identification and characterization of horizontal gene transfer across gut microbiota members of farm animals based on homology search.</title>
        <authorList>
            <person name="Zeman M."/>
            <person name="Kubasova T."/>
            <person name="Jahodarova E."/>
            <person name="Nykrynova M."/>
            <person name="Rychlik I."/>
        </authorList>
    </citation>
    <scope>NUCLEOTIDE SEQUENCE [LARGE SCALE GENOMIC DNA]</scope>
    <source>
        <strain evidence="2">ET39</strain>
    </source>
</reference>
<dbReference type="SUPFAM" id="SSF48695">
    <property type="entry name" value="Multiheme cytochromes"/>
    <property type="match status" value="1"/>
</dbReference>
<proteinExistence type="predicted"/>
<reference evidence="1 2" key="2">
    <citation type="submission" date="2023-06" db="EMBL/GenBank/DDBJ databases">
        <title>Identification and characterization of horizontal gene transfer across gut microbiota members of farm animals based on homology search.</title>
        <authorList>
            <person name="Schwarzerova J."/>
            <person name="Nykrynova M."/>
            <person name="Jureckova K."/>
            <person name="Cejkova D."/>
            <person name="Rychlik I."/>
        </authorList>
    </citation>
    <scope>NUCLEOTIDE SEQUENCE [LARGE SCALE GENOMIC DNA]</scope>
    <source>
        <strain evidence="1 2">ET39</strain>
    </source>
</reference>
<dbReference type="Pfam" id="PF09719">
    <property type="entry name" value="C_GCAxxG_C_C"/>
    <property type="match status" value="1"/>
</dbReference>
<gene>
    <name evidence="1" type="ORF">QUV96_00005</name>
</gene>
<name>A0ABT7U8Q5_9FIRM</name>
<reference evidence="1 2" key="3">
    <citation type="submission" date="2023-06" db="EMBL/GenBank/DDBJ databases">
        <authorList>
            <person name="Zeman M."/>
            <person name="Kubasova T."/>
            <person name="Jahodarova E."/>
            <person name="Nykrynova M."/>
            <person name="Rychlik I."/>
        </authorList>
    </citation>
    <scope>NUCLEOTIDE SEQUENCE [LARGE SCALE GENOMIC DNA]</scope>
    <source>
        <strain evidence="1 2">ET39</strain>
    </source>
</reference>
<keyword evidence="2" id="KW-1185">Reference proteome</keyword>
<accession>A0ABT7U8Q5</accession>
<organism evidence="1 2">
    <name type="scientific">Amedibacillus dolichus</name>
    <dbReference type="NCBI Taxonomy" id="31971"/>
    <lineage>
        <taxon>Bacteria</taxon>
        <taxon>Bacillati</taxon>
        <taxon>Bacillota</taxon>
        <taxon>Erysipelotrichia</taxon>
        <taxon>Erysipelotrichales</taxon>
        <taxon>Erysipelotrichaceae</taxon>
        <taxon>Amedibacillus</taxon>
    </lineage>
</organism>
<sequence>MLKEKAELYYLSGYNCAECMLHAANDVYALGLDEHAMRLAAGFGGGMQVGEVCGALTGAICAIASRYVETKAHDTPALAPLTKELVRRFQAQFHALRCAEIKPQCFQPATRCLQTVHQAADLLEGLLTEWDARAELL</sequence>
<dbReference type="RefSeq" id="WP_289606493.1">
    <property type="nucleotide sequence ID" value="NZ_JAUDCG010000001.1"/>
</dbReference>